<sequence length="99" mass="11265">MGGWVASEPFDHTSALQFLERFTGVEEPNVSDWRRAAFGDLMSAFRFSHARPRPPRLPDDTAERLRRAQEEVATLPEPTLPGADRPAFPRQDKGRRPHV</sequence>
<evidence type="ECO:0000313" key="2">
    <source>
        <dbReference type="EMBL" id="MBB5799990.1"/>
    </source>
</evidence>
<name>A0A7W9LXM1_9ACTN</name>
<keyword evidence="3" id="KW-1185">Reference proteome</keyword>
<dbReference type="EMBL" id="JACHNE010000001">
    <property type="protein sequence ID" value="MBB5799990.1"/>
    <property type="molecule type" value="Genomic_DNA"/>
</dbReference>
<gene>
    <name evidence="2" type="ORF">HDA41_007954</name>
</gene>
<evidence type="ECO:0000313" key="3">
    <source>
        <dbReference type="Proteomes" id="UP000590647"/>
    </source>
</evidence>
<dbReference type="Gene3D" id="3.40.720.10">
    <property type="entry name" value="Alkaline Phosphatase, subunit A"/>
    <property type="match status" value="1"/>
</dbReference>
<feature type="region of interest" description="Disordered" evidence="1">
    <location>
        <begin position="66"/>
        <end position="99"/>
    </location>
</feature>
<organism evidence="2 3">
    <name type="scientific">Streptomyces caelestis</name>
    <dbReference type="NCBI Taxonomy" id="36816"/>
    <lineage>
        <taxon>Bacteria</taxon>
        <taxon>Bacillati</taxon>
        <taxon>Actinomycetota</taxon>
        <taxon>Actinomycetes</taxon>
        <taxon>Kitasatosporales</taxon>
        <taxon>Streptomycetaceae</taxon>
        <taxon>Streptomyces</taxon>
    </lineage>
</organism>
<reference evidence="2 3" key="1">
    <citation type="submission" date="2020-08" db="EMBL/GenBank/DDBJ databases">
        <title>Sequencing the genomes of 1000 actinobacteria strains.</title>
        <authorList>
            <person name="Klenk H.-P."/>
        </authorList>
    </citation>
    <scope>NUCLEOTIDE SEQUENCE [LARGE SCALE GENOMIC DNA]</scope>
    <source>
        <strain evidence="2 3">DSM 40084</strain>
    </source>
</reference>
<feature type="compositionally biased region" description="Basic and acidic residues" evidence="1">
    <location>
        <begin position="90"/>
        <end position="99"/>
    </location>
</feature>
<accession>A0A7W9LXM1</accession>
<proteinExistence type="predicted"/>
<dbReference type="Proteomes" id="UP000590647">
    <property type="component" value="Unassembled WGS sequence"/>
</dbReference>
<dbReference type="AlphaFoldDB" id="A0A7W9LXM1"/>
<dbReference type="RefSeq" id="WP_376706878.1">
    <property type="nucleotide sequence ID" value="NZ_JACHNE010000001.1"/>
</dbReference>
<comment type="caution">
    <text evidence="2">The sequence shown here is derived from an EMBL/GenBank/DDBJ whole genome shotgun (WGS) entry which is preliminary data.</text>
</comment>
<protein>
    <submittedName>
        <fullName evidence="2">Phospholipase C</fullName>
    </submittedName>
</protein>
<evidence type="ECO:0000256" key="1">
    <source>
        <dbReference type="SAM" id="MobiDB-lite"/>
    </source>
</evidence>
<dbReference type="InterPro" id="IPR017850">
    <property type="entry name" value="Alkaline_phosphatase_core_sf"/>
</dbReference>